<protein>
    <submittedName>
        <fullName evidence="5">ASCH domain-containing protein</fullName>
    </submittedName>
</protein>
<dbReference type="InterPro" id="IPR007374">
    <property type="entry name" value="ASCH_domain"/>
</dbReference>
<evidence type="ECO:0000259" key="3">
    <source>
        <dbReference type="Pfam" id="PF04266"/>
    </source>
</evidence>
<gene>
    <name evidence="5" type="ORF">J1C47_18280</name>
</gene>
<dbReference type="InterPro" id="IPR043129">
    <property type="entry name" value="ATPase_NBD"/>
</dbReference>
<feature type="domain" description="Carbamoyltransferase C-terminal" evidence="4">
    <location>
        <begin position="380"/>
        <end position="543"/>
    </location>
</feature>
<keyword evidence="6" id="KW-1185">Reference proteome</keyword>
<dbReference type="InterPro" id="IPR051338">
    <property type="entry name" value="NodU/CmcH_Carbamoyltrnsfr"/>
</dbReference>
<evidence type="ECO:0000313" key="6">
    <source>
        <dbReference type="Proteomes" id="UP000664288"/>
    </source>
</evidence>
<dbReference type="PANTHER" id="PTHR34847:SF1">
    <property type="entry name" value="NODULATION PROTEIN U"/>
    <property type="match status" value="1"/>
</dbReference>
<dbReference type="CDD" id="cd24033">
    <property type="entry name" value="ASKHA_NBD_NodU_CmcH-like_N"/>
    <property type="match status" value="1"/>
</dbReference>
<dbReference type="EMBL" id="JAFMPY010000023">
    <property type="protein sequence ID" value="MBO0905597.1"/>
    <property type="molecule type" value="Genomic_DNA"/>
</dbReference>
<reference evidence="5 6" key="1">
    <citation type="submission" date="2021-03" db="EMBL/GenBank/DDBJ databases">
        <title>Whole genome sequence of Jiella sp. MQZ13P-4.</title>
        <authorList>
            <person name="Tuo L."/>
        </authorList>
    </citation>
    <scope>NUCLEOTIDE SEQUENCE [LARGE SCALE GENOMIC DNA]</scope>
    <source>
        <strain evidence="5 6">MQZ13P-4</strain>
    </source>
</reference>
<comment type="caution">
    <text evidence="5">The sequence shown here is derived from an EMBL/GenBank/DDBJ whole genome shotgun (WGS) entry which is preliminary data.</text>
</comment>
<dbReference type="InterPro" id="IPR003696">
    <property type="entry name" value="Carbtransf_dom"/>
</dbReference>
<dbReference type="Gene3D" id="3.30.420.40">
    <property type="match status" value="1"/>
</dbReference>
<dbReference type="Pfam" id="PF02543">
    <property type="entry name" value="Carbam_trans_N"/>
    <property type="match status" value="1"/>
</dbReference>
<evidence type="ECO:0000259" key="4">
    <source>
        <dbReference type="Pfam" id="PF16861"/>
    </source>
</evidence>
<feature type="domain" description="Carbamoyltransferase" evidence="2">
    <location>
        <begin position="89"/>
        <end position="327"/>
    </location>
</feature>
<comment type="similarity">
    <text evidence="1">Belongs to the NodU/CmcH family.</text>
</comment>
<dbReference type="Gene3D" id="3.90.870.20">
    <property type="entry name" value="Carbamoyltransferase, C-terminal domain"/>
    <property type="match status" value="1"/>
</dbReference>
<dbReference type="InterPro" id="IPR031730">
    <property type="entry name" value="Carbam_trans_C"/>
</dbReference>
<dbReference type="InterPro" id="IPR038152">
    <property type="entry name" value="Carbam_trans_C_sf"/>
</dbReference>
<dbReference type="RefSeq" id="WP_207352233.1">
    <property type="nucleotide sequence ID" value="NZ_JAFMPY010000023.1"/>
</dbReference>
<dbReference type="Pfam" id="PF04266">
    <property type="entry name" value="ASCH"/>
    <property type="match status" value="1"/>
</dbReference>
<feature type="domain" description="ASCH" evidence="3">
    <location>
        <begin position="596"/>
        <end position="692"/>
    </location>
</feature>
<dbReference type="SUPFAM" id="SSF88697">
    <property type="entry name" value="PUA domain-like"/>
    <property type="match status" value="1"/>
</dbReference>
<dbReference type="Proteomes" id="UP000664288">
    <property type="component" value="Unassembled WGS sequence"/>
</dbReference>
<dbReference type="SUPFAM" id="SSF53067">
    <property type="entry name" value="Actin-like ATPase domain"/>
    <property type="match status" value="1"/>
</dbReference>
<sequence>MIIAGCNQAYTSYSKSLPDGGIAVIQNNNLSFAIAEDRLTRRKGSGGFSAALNYYKTNIAKRGEIFDDLVLSSCCDYSTSFIFGNLPSKKITRCGHHRSHALGAAAWSGFNRAIVLVMDSGGDVLESVVDGKWWLSKREQHSIFLIDGNEIRLLARHAEDPGAIGFGEIFRAMTYFLGWHGARYAGNTMAAAALAPVRNQLSGFHFFEHSGTEFVFPLGNDPEKNGRLINDLLEKNNIFGFDQRAPDSPFSPKHFGIAAWLQSELDRYVELIAAQYCAMYETENFILSGGVAYNCVSAGRLQKKYPRLNVFVHPASGDVGQCLGNAIDGYLRSTGKILRLPKQGVDLGGKYRMSPQRKTRMAALSTSDCDDPRFTHLSLALAAGKVCALFNGRSEFGPRALGFRSILADATYPVSRARLNEIKSRNYMMPVAPVVRIEDAAVYFDMAGASPYMAKTAPIRDNYKNIIASCSQGHGWARVQTVSRAENEALHRILSAFSRAGRVPVLLNTSLNGPGEPIVESIDDLLSWCERIHIDFVWLNGRLYTMNPAKAEAFPFSRSKFAELIDSNYDPIELQERLEIIFPHIAVRKRRRLLLRSDYVRWVQEGRKTTTVRFRAGCVEVPAETSLPLFASNRFESFAEGETLEIGEVFFTRATYKRFSELDEGDAVADGFRSEAELKNTLQQIYPALTGESMVSIFDISI</sequence>
<dbReference type="InterPro" id="IPR015947">
    <property type="entry name" value="PUA-like_sf"/>
</dbReference>
<dbReference type="Gene3D" id="2.30.130.30">
    <property type="entry name" value="Hypothetical protein"/>
    <property type="match status" value="1"/>
</dbReference>
<evidence type="ECO:0000313" key="5">
    <source>
        <dbReference type="EMBL" id="MBO0905597.1"/>
    </source>
</evidence>
<evidence type="ECO:0000259" key="2">
    <source>
        <dbReference type="Pfam" id="PF02543"/>
    </source>
</evidence>
<evidence type="ECO:0000256" key="1">
    <source>
        <dbReference type="ARBA" id="ARBA00006129"/>
    </source>
</evidence>
<dbReference type="Pfam" id="PF16861">
    <property type="entry name" value="Carbam_trans_C"/>
    <property type="match status" value="1"/>
</dbReference>
<name>A0ABS3J7G6_9HYPH</name>
<dbReference type="PANTHER" id="PTHR34847">
    <property type="entry name" value="NODULATION PROTEIN U"/>
    <property type="match status" value="1"/>
</dbReference>
<organism evidence="5 6">
    <name type="scientific">Jiella sonneratiae</name>
    <dbReference type="NCBI Taxonomy" id="2816856"/>
    <lineage>
        <taxon>Bacteria</taxon>
        <taxon>Pseudomonadati</taxon>
        <taxon>Pseudomonadota</taxon>
        <taxon>Alphaproteobacteria</taxon>
        <taxon>Hyphomicrobiales</taxon>
        <taxon>Aurantimonadaceae</taxon>
        <taxon>Jiella</taxon>
    </lineage>
</organism>
<accession>A0ABS3J7G6</accession>
<proteinExistence type="inferred from homology"/>